<reference evidence="2 3" key="1">
    <citation type="submission" date="2024-02" db="EMBL/GenBank/DDBJ databases">
        <authorList>
            <person name="Chen Y."/>
            <person name="Shah S."/>
            <person name="Dougan E. K."/>
            <person name="Thang M."/>
            <person name="Chan C."/>
        </authorList>
    </citation>
    <scope>NUCLEOTIDE SEQUENCE [LARGE SCALE GENOMIC DNA]</scope>
</reference>
<accession>A0ABP0S287</accession>
<comment type="caution">
    <text evidence="2">The sequence shown here is derived from an EMBL/GenBank/DDBJ whole genome shotgun (WGS) entry which is preliminary data.</text>
</comment>
<evidence type="ECO:0000313" key="3">
    <source>
        <dbReference type="Proteomes" id="UP001642464"/>
    </source>
</evidence>
<dbReference type="Proteomes" id="UP001642464">
    <property type="component" value="Unassembled WGS sequence"/>
</dbReference>
<evidence type="ECO:0000256" key="1">
    <source>
        <dbReference type="SAM" id="MobiDB-lite"/>
    </source>
</evidence>
<protein>
    <submittedName>
        <fullName evidence="2">Uncharacterized protein</fullName>
    </submittedName>
</protein>
<gene>
    <name evidence="2" type="ORF">SCF082_LOCUS49593</name>
</gene>
<keyword evidence="3" id="KW-1185">Reference proteome</keyword>
<dbReference type="EMBL" id="CAXAMM010042740">
    <property type="protein sequence ID" value="CAK9106477.1"/>
    <property type="molecule type" value="Genomic_DNA"/>
</dbReference>
<evidence type="ECO:0000313" key="2">
    <source>
        <dbReference type="EMBL" id="CAK9106477.1"/>
    </source>
</evidence>
<name>A0ABP0S287_9DINO</name>
<sequence length="268" mass="29657">MSKKRGGPRRTPVPQIDDERLLDTLLTHVKKAVKGAALGDLLHVLEALHRVSPTLEFKYSSLKSALTQVLQQFPATKEKWLTSYQLEKLEAIREMVGKKEMPTTPPRPVDPTPATSAKSGGTFAAIKDFDIPATQESDSGEDELFASAKKTLPIPTRKAVLKEEVAKKREMKRPAAMKKPAAEKDGKQKVEPFADEFKVDGPLLCMPYKKLGSCAVRIKNGRQLIQVVSPQGLKHSVQLAKKMKRLLEDGKSLGEEKAWKLKKLASLA</sequence>
<organism evidence="2 3">
    <name type="scientific">Durusdinium trenchii</name>
    <dbReference type="NCBI Taxonomy" id="1381693"/>
    <lineage>
        <taxon>Eukaryota</taxon>
        <taxon>Sar</taxon>
        <taxon>Alveolata</taxon>
        <taxon>Dinophyceae</taxon>
        <taxon>Suessiales</taxon>
        <taxon>Symbiodiniaceae</taxon>
        <taxon>Durusdinium</taxon>
    </lineage>
</organism>
<proteinExistence type="predicted"/>
<feature type="region of interest" description="Disordered" evidence="1">
    <location>
        <begin position="168"/>
        <end position="187"/>
    </location>
</feature>